<feature type="transmembrane region" description="Helical" evidence="1">
    <location>
        <begin position="12"/>
        <end position="33"/>
    </location>
</feature>
<gene>
    <name evidence="2" type="ORF">ERJ70_00715</name>
</gene>
<keyword evidence="1" id="KW-0472">Membrane</keyword>
<proteinExistence type="predicted"/>
<keyword evidence="1" id="KW-0812">Transmembrane</keyword>
<name>A0ABX7VZT7_9BACI</name>
<evidence type="ECO:0000313" key="3">
    <source>
        <dbReference type="Proteomes" id="UP000665043"/>
    </source>
</evidence>
<evidence type="ECO:0000313" key="2">
    <source>
        <dbReference type="EMBL" id="QTN01324.1"/>
    </source>
</evidence>
<protein>
    <submittedName>
        <fullName evidence="2">Permease</fullName>
    </submittedName>
</protein>
<evidence type="ECO:0000256" key="1">
    <source>
        <dbReference type="SAM" id="Phobius"/>
    </source>
</evidence>
<dbReference type="EMBL" id="CP046956">
    <property type="protein sequence ID" value="QTN01324.1"/>
    <property type="molecule type" value="Genomic_DNA"/>
</dbReference>
<organism evidence="2 3">
    <name type="scientific">Sediminibacillus dalangtanensis</name>
    <dbReference type="NCBI Taxonomy" id="2729421"/>
    <lineage>
        <taxon>Bacteria</taxon>
        <taxon>Bacillati</taxon>
        <taxon>Bacillota</taxon>
        <taxon>Bacilli</taxon>
        <taxon>Bacillales</taxon>
        <taxon>Bacillaceae</taxon>
        <taxon>Sediminibacillus</taxon>
    </lineage>
</organism>
<feature type="transmembrane region" description="Helical" evidence="1">
    <location>
        <begin position="76"/>
        <end position="95"/>
    </location>
</feature>
<accession>A0ABX7VZT7</accession>
<feature type="transmembrane region" description="Helical" evidence="1">
    <location>
        <begin position="45"/>
        <end position="64"/>
    </location>
</feature>
<reference evidence="2 3" key="1">
    <citation type="submission" date="2019-12" db="EMBL/GenBank/DDBJ databases">
        <title>The whole genome sequencing of a strain isolated from a Mars analog, Dalangtan Playa.</title>
        <authorList>
            <person name="Huang T."/>
        </authorList>
    </citation>
    <scope>NUCLEOTIDE SEQUENCE [LARGE SCALE GENOMIC DNA]</scope>
    <source>
        <strain evidence="2 3">DP4-553-S</strain>
    </source>
</reference>
<sequence length="99" mass="11403">MTGDTGLLSENLIWLAMAVMAFCLSYLFPQFIQKDERMKLIRQKGIFFSFFAFLFYSILLTTLLHTNLIQLTGSETISILTSLMICTVFISWVVLSKIY</sequence>
<keyword evidence="1" id="KW-1133">Transmembrane helix</keyword>
<keyword evidence="3" id="KW-1185">Reference proteome</keyword>
<dbReference type="Proteomes" id="UP000665043">
    <property type="component" value="Chromosome"/>
</dbReference>